<accession>A0AAP2GFS4</accession>
<protein>
    <submittedName>
        <fullName evidence="2">Uncharacterized protein</fullName>
    </submittedName>
</protein>
<evidence type="ECO:0000256" key="1">
    <source>
        <dbReference type="SAM" id="SignalP"/>
    </source>
</evidence>
<keyword evidence="5" id="KW-1185">Reference proteome</keyword>
<proteinExistence type="predicted"/>
<gene>
    <name evidence="3" type="ORF">D5077_20215</name>
    <name evidence="2" type="ORF">DF213_12205</name>
</gene>
<dbReference type="EMBL" id="QZDO01000079">
    <property type="protein sequence ID" value="RJL66844.1"/>
    <property type="molecule type" value="Genomic_DNA"/>
</dbReference>
<evidence type="ECO:0000313" key="5">
    <source>
        <dbReference type="Proteomes" id="UP000266633"/>
    </source>
</evidence>
<evidence type="ECO:0000313" key="4">
    <source>
        <dbReference type="Proteomes" id="UP000245055"/>
    </source>
</evidence>
<evidence type="ECO:0000313" key="3">
    <source>
        <dbReference type="EMBL" id="RJL66844.1"/>
    </source>
</evidence>
<keyword evidence="1" id="KW-0732">Signal</keyword>
<name>A0AAP2GFS4_9GAMM</name>
<dbReference type="EMBL" id="QESZ01000017">
    <property type="protein sequence ID" value="PWD72911.1"/>
    <property type="molecule type" value="Genomic_DNA"/>
</dbReference>
<dbReference type="Proteomes" id="UP000266633">
    <property type="component" value="Unassembled WGS sequence"/>
</dbReference>
<feature type="signal peptide" evidence="1">
    <location>
        <begin position="1"/>
        <end position="18"/>
    </location>
</feature>
<sequence>MKKLLVIIALSMSLQVHASITLRQTDSSHLLLALSVKTQSLDVEQIKIHNSQSFDITENGKYLGTLIPAEGYYKKYNPMCFIGWSVDKKDISNIVQSIGRGDFENSICLNLDTVGKKDQTFNISENGKYIGTIVPAEGYYNNIEPLCFIGWSSDNKNISDIKISIGRGFFETVTCLSLDAVGKIEVKGKTFIGFVYTVALRDRTSQNYFLLELDKDRKTITDVSNTIEKLQFYSEKKSIIDLKKHLEENLQAVKS</sequence>
<dbReference type="Proteomes" id="UP000245055">
    <property type="component" value="Unassembled WGS sequence"/>
</dbReference>
<comment type="caution">
    <text evidence="2">The sequence shown here is derived from an EMBL/GenBank/DDBJ whole genome shotgun (WGS) entry which is preliminary data.</text>
</comment>
<dbReference type="AlphaFoldDB" id="A0AAP2GFS4"/>
<feature type="chain" id="PRO_5044474727" evidence="1">
    <location>
        <begin position="19"/>
        <end position="255"/>
    </location>
</feature>
<evidence type="ECO:0000313" key="2">
    <source>
        <dbReference type="EMBL" id="PWD72911.1"/>
    </source>
</evidence>
<reference evidence="3 5" key="2">
    <citation type="submission" date="2018-09" db="EMBL/GenBank/DDBJ databases">
        <title>Phylogenetic diversity of Pectobacterium and Dickeya strains causing blackleg disease of potato in Morocco.</title>
        <authorList>
            <person name="Oulghazi S."/>
            <person name="Moumni M."/>
            <person name="Faure D."/>
        </authorList>
    </citation>
    <scope>NUCLEOTIDE SEQUENCE [LARGE SCALE GENOMIC DNA]</scope>
    <source>
        <strain evidence="3 5">S4.16.03.LID</strain>
    </source>
</reference>
<reference evidence="2 4" key="1">
    <citation type="submission" date="2018-05" db="EMBL/GenBank/DDBJ databases">
        <title>Genomic diversity of pathogens causing Blackleg of Potato in Pakistan.</title>
        <authorList>
            <person name="Sarfraz S."/>
            <person name="Riaz K."/>
            <person name="Oulghazi S."/>
            <person name="Cigna J."/>
            <person name="Sahi S.T."/>
            <person name="Khan S.H."/>
            <person name="Hameed A."/>
            <person name="Faure D."/>
        </authorList>
    </citation>
    <scope>NUCLEOTIDE SEQUENCE [LARGE SCALE GENOMIC DNA]</scope>
    <source>
        <strain evidence="2 4">SS70</strain>
    </source>
</reference>
<organism evidence="2 4">
    <name type="scientific">Dickeya dianthicola</name>
    <dbReference type="NCBI Taxonomy" id="204039"/>
    <lineage>
        <taxon>Bacteria</taxon>
        <taxon>Pseudomonadati</taxon>
        <taxon>Pseudomonadota</taxon>
        <taxon>Gammaproteobacteria</taxon>
        <taxon>Enterobacterales</taxon>
        <taxon>Pectobacteriaceae</taxon>
        <taxon>Dickeya</taxon>
    </lineage>
</organism>